<dbReference type="SUPFAM" id="SSF56801">
    <property type="entry name" value="Acetyl-CoA synthetase-like"/>
    <property type="match status" value="1"/>
</dbReference>
<dbReference type="InterPro" id="IPR042099">
    <property type="entry name" value="ANL_N_sf"/>
</dbReference>
<evidence type="ECO:0000313" key="5">
    <source>
        <dbReference type="EMBL" id="QCC77880.1"/>
    </source>
</evidence>
<keyword evidence="2" id="KW-0436">Ligase</keyword>
<dbReference type="Gene3D" id="3.40.50.12780">
    <property type="entry name" value="N-terminal domain of ligase-like"/>
    <property type="match status" value="1"/>
</dbReference>
<dbReference type="OrthoDB" id="8445630at2"/>
<proteinExistence type="inferred from homology"/>
<feature type="compositionally biased region" description="Basic residues" evidence="3">
    <location>
        <begin position="283"/>
        <end position="293"/>
    </location>
</feature>
<sequence>MDALLCGRALRLGQHDDAVAVLDAGGTQLTHAELADLVARRAASWGPARRLVLIEGGNRLDALVAHLAAVEHGHVSLLVPPRDPAAARHPLATAYDVDIECSEAGDVVHRDTSTHDLHPDLAMLSSTSGSTGSPKLVRLSATNLTANAESIADYLGLGDGDRALTSLPLHYCYGLSVVHSHLLAGGALVLTEASVVDEEFWAVARRHRATSFAGVPHTFRPAFHCWVSTRAAPRPCARSPRLAGGWRPSGSSSGPSAGSDRAGTWSSCTARPRPPRGWPGCRRSSRPRTRRRSVSPCPEDTCAWSRSRRATTRRSASSSTPAPT</sequence>
<dbReference type="KEGG" id="ndp:E2C04_13065"/>
<dbReference type="Pfam" id="PF00501">
    <property type="entry name" value="AMP-binding"/>
    <property type="match status" value="1"/>
</dbReference>
<comment type="similarity">
    <text evidence="1">Belongs to the ATP-dependent AMP-binding enzyme family.</text>
</comment>
<evidence type="ECO:0000256" key="1">
    <source>
        <dbReference type="ARBA" id="ARBA00006432"/>
    </source>
</evidence>
<name>A0A4P7UCJ0_9ACTN</name>
<feature type="domain" description="AMP-dependent synthetase/ligase" evidence="4">
    <location>
        <begin position="116"/>
        <end position="221"/>
    </location>
</feature>
<dbReference type="AlphaFoldDB" id="A0A4P7UCJ0"/>
<protein>
    <recommendedName>
        <fullName evidence="4">AMP-dependent synthetase/ligase domain-containing protein</fullName>
    </recommendedName>
</protein>
<feature type="compositionally biased region" description="Low complexity" evidence="3">
    <location>
        <begin position="237"/>
        <end position="263"/>
    </location>
</feature>
<reference evidence="5 6" key="1">
    <citation type="journal article" date="2008" name="Int. J. Syst. Evol. Microbiol.">
        <title>Nocardioides daphniae sp. nov., isolated from Daphnia cucullata (Crustacea: Cladocera).</title>
        <authorList>
            <person name="Toth E.M."/>
            <person name="Keki Z."/>
            <person name="Homonnay Z.G."/>
            <person name="Borsodi A.K."/>
            <person name="Marialigeti K."/>
            <person name="Schumann P."/>
        </authorList>
    </citation>
    <scope>NUCLEOTIDE SEQUENCE [LARGE SCALE GENOMIC DNA]</scope>
    <source>
        <strain evidence="5 6">JCM 16608</strain>
    </source>
</reference>
<evidence type="ECO:0000313" key="6">
    <source>
        <dbReference type="Proteomes" id="UP000297025"/>
    </source>
</evidence>
<dbReference type="Proteomes" id="UP000297025">
    <property type="component" value="Chromosome"/>
</dbReference>
<dbReference type="EMBL" id="CP038462">
    <property type="protein sequence ID" value="QCC77880.1"/>
    <property type="molecule type" value="Genomic_DNA"/>
</dbReference>
<feature type="compositionally biased region" description="Low complexity" evidence="3">
    <location>
        <begin position="313"/>
        <end position="324"/>
    </location>
</feature>
<dbReference type="InterPro" id="IPR000873">
    <property type="entry name" value="AMP-dep_synth/lig_dom"/>
</dbReference>
<dbReference type="GO" id="GO:0031956">
    <property type="term" value="F:medium-chain fatty acid-CoA ligase activity"/>
    <property type="evidence" value="ECO:0007669"/>
    <property type="project" value="TreeGrafter"/>
</dbReference>
<evidence type="ECO:0000256" key="2">
    <source>
        <dbReference type="ARBA" id="ARBA00022598"/>
    </source>
</evidence>
<dbReference type="GO" id="GO:0006631">
    <property type="term" value="P:fatty acid metabolic process"/>
    <property type="evidence" value="ECO:0007669"/>
    <property type="project" value="TreeGrafter"/>
</dbReference>
<dbReference type="PANTHER" id="PTHR43201">
    <property type="entry name" value="ACYL-COA SYNTHETASE"/>
    <property type="match status" value="1"/>
</dbReference>
<evidence type="ECO:0000259" key="4">
    <source>
        <dbReference type="Pfam" id="PF00501"/>
    </source>
</evidence>
<dbReference type="PANTHER" id="PTHR43201:SF5">
    <property type="entry name" value="MEDIUM-CHAIN ACYL-COA LIGASE ACSF2, MITOCHONDRIAL"/>
    <property type="match status" value="1"/>
</dbReference>
<organism evidence="5 6">
    <name type="scientific">Nocardioides daphniae</name>
    <dbReference type="NCBI Taxonomy" id="402297"/>
    <lineage>
        <taxon>Bacteria</taxon>
        <taxon>Bacillati</taxon>
        <taxon>Actinomycetota</taxon>
        <taxon>Actinomycetes</taxon>
        <taxon>Propionibacteriales</taxon>
        <taxon>Nocardioidaceae</taxon>
        <taxon>Nocardioides</taxon>
    </lineage>
</organism>
<feature type="region of interest" description="Disordered" evidence="3">
    <location>
        <begin position="237"/>
        <end position="324"/>
    </location>
</feature>
<evidence type="ECO:0000256" key="3">
    <source>
        <dbReference type="SAM" id="MobiDB-lite"/>
    </source>
</evidence>
<accession>A0A4P7UCJ0</accession>
<gene>
    <name evidence="5" type="ORF">E2C04_13065</name>
</gene>